<proteinExistence type="predicted"/>
<keyword evidence="1" id="KW-0812">Transmembrane</keyword>
<evidence type="ECO:0000256" key="1">
    <source>
        <dbReference type="SAM" id="Phobius"/>
    </source>
</evidence>
<keyword evidence="1" id="KW-1133">Transmembrane helix</keyword>
<dbReference type="Proteomes" id="UP000055024">
    <property type="component" value="Unassembled WGS sequence"/>
</dbReference>
<gene>
    <name evidence="2" type="ORF">T11_11075</name>
</gene>
<name>A0A0V1G8T8_9BILA</name>
<evidence type="ECO:0000313" key="2">
    <source>
        <dbReference type="EMBL" id="KRY94565.1"/>
    </source>
</evidence>
<keyword evidence="1" id="KW-0472">Membrane</keyword>
<sequence length="63" mass="7257">MTQVVPASLRNVRKMTFHIILAEMLIEILLKMLLGYPDHAWVPQKRTKNDFSDNFSGNAPRMA</sequence>
<organism evidence="2 3">
    <name type="scientific">Trichinella zimbabwensis</name>
    <dbReference type="NCBI Taxonomy" id="268475"/>
    <lineage>
        <taxon>Eukaryota</taxon>
        <taxon>Metazoa</taxon>
        <taxon>Ecdysozoa</taxon>
        <taxon>Nematoda</taxon>
        <taxon>Enoplea</taxon>
        <taxon>Dorylaimia</taxon>
        <taxon>Trichinellida</taxon>
        <taxon>Trichinellidae</taxon>
        <taxon>Trichinella</taxon>
    </lineage>
</organism>
<comment type="caution">
    <text evidence="2">The sequence shown here is derived from an EMBL/GenBank/DDBJ whole genome shotgun (WGS) entry which is preliminary data.</text>
</comment>
<evidence type="ECO:0000313" key="3">
    <source>
        <dbReference type="Proteomes" id="UP000055024"/>
    </source>
</evidence>
<feature type="transmembrane region" description="Helical" evidence="1">
    <location>
        <begin position="15"/>
        <end position="36"/>
    </location>
</feature>
<dbReference type="EMBL" id="JYDP01004835">
    <property type="protein sequence ID" value="KRY94565.1"/>
    <property type="molecule type" value="Genomic_DNA"/>
</dbReference>
<keyword evidence="3" id="KW-1185">Reference proteome</keyword>
<reference evidence="2 3" key="1">
    <citation type="submission" date="2015-01" db="EMBL/GenBank/DDBJ databases">
        <title>Evolution of Trichinella species and genotypes.</title>
        <authorList>
            <person name="Korhonen P.K."/>
            <person name="Edoardo P."/>
            <person name="Giuseppe L.R."/>
            <person name="Gasser R.B."/>
        </authorList>
    </citation>
    <scope>NUCLEOTIDE SEQUENCE [LARGE SCALE GENOMIC DNA]</scope>
    <source>
        <strain evidence="2">ISS1029</strain>
    </source>
</reference>
<accession>A0A0V1G8T8</accession>
<protein>
    <submittedName>
        <fullName evidence="2">Uncharacterized protein</fullName>
    </submittedName>
</protein>
<dbReference type="AlphaFoldDB" id="A0A0V1G8T8"/>